<accession>A0A914LYZ6</accession>
<dbReference type="WBParaSite" id="Minc3s00965g19367">
    <property type="protein sequence ID" value="Minc3s00965g19367"/>
    <property type="gene ID" value="Minc3s00965g19367"/>
</dbReference>
<proteinExistence type="predicted"/>
<name>A0A914LYZ6_MELIC</name>
<reference evidence="2" key="1">
    <citation type="submission" date="2022-11" db="UniProtKB">
        <authorList>
            <consortium name="WormBaseParasite"/>
        </authorList>
    </citation>
    <scope>IDENTIFICATION</scope>
</reference>
<evidence type="ECO:0000313" key="1">
    <source>
        <dbReference type="Proteomes" id="UP000887563"/>
    </source>
</evidence>
<dbReference type="Proteomes" id="UP000887563">
    <property type="component" value="Unplaced"/>
</dbReference>
<protein>
    <submittedName>
        <fullName evidence="2">Uncharacterized protein</fullName>
    </submittedName>
</protein>
<sequence>MKGNAILYSVRIGERIITLLMSLNSFQSSSLKKGAKWSSRNCNVQSLCSEKRLQIKQIKGSIHPREFTFPGKSRGDLKAGPARNI</sequence>
<dbReference type="AlphaFoldDB" id="A0A914LYZ6"/>
<organism evidence="1 2">
    <name type="scientific">Meloidogyne incognita</name>
    <name type="common">Southern root-knot nematode worm</name>
    <name type="synonym">Oxyuris incognita</name>
    <dbReference type="NCBI Taxonomy" id="6306"/>
    <lineage>
        <taxon>Eukaryota</taxon>
        <taxon>Metazoa</taxon>
        <taxon>Ecdysozoa</taxon>
        <taxon>Nematoda</taxon>
        <taxon>Chromadorea</taxon>
        <taxon>Rhabditida</taxon>
        <taxon>Tylenchina</taxon>
        <taxon>Tylenchomorpha</taxon>
        <taxon>Tylenchoidea</taxon>
        <taxon>Meloidogynidae</taxon>
        <taxon>Meloidogyninae</taxon>
        <taxon>Meloidogyne</taxon>
        <taxon>Meloidogyne incognita group</taxon>
    </lineage>
</organism>
<evidence type="ECO:0000313" key="2">
    <source>
        <dbReference type="WBParaSite" id="Minc3s00965g19367"/>
    </source>
</evidence>
<keyword evidence="1" id="KW-1185">Reference proteome</keyword>